<keyword evidence="3" id="KW-1185">Reference proteome</keyword>
<comment type="caution">
    <text evidence="2">The sequence shown here is derived from an EMBL/GenBank/DDBJ whole genome shotgun (WGS) entry which is preliminary data.</text>
</comment>
<evidence type="ECO:0000256" key="1">
    <source>
        <dbReference type="SAM" id="SignalP"/>
    </source>
</evidence>
<organism evidence="2 3">
    <name type="scientific">Aetokthonos hydrillicola Thurmond2011</name>
    <dbReference type="NCBI Taxonomy" id="2712845"/>
    <lineage>
        <taxon>Bacteria</taxon>
        <taxon>Bacillati</taxon>
        <taxon>Cyanobacteriota</taxon>
        <taxon>Cyanophyceae</taxon>
        <taxon>Nostocales</taxon>
        <taxon>Hapalosiphonaceae</taxon>
        <taxon>Aetokthonos</taxon>
    </lineage>
</organism>
<dbReference type="AlphaFoldDB" id="A0AAP5IBQ8"/>
<dbReference type="InterPro" id="IPR025478">
    <property type="entry name" value="COP23"/>
</dbReference>
<dbReference type="EMBL" id="JAALHA020000019">
    <property type="protein sequence ID" value="MDR9898630.1"/>
    <property type="molecule type" value="Genomic_DNA"/>
</dbReference>
<gene>
    <name evidence="2" type="ORF">G7B40_029325</name>
</gene>
<feature type="chain" id="PRO_5042840268" evidence="1">
    <location>
        <begin position="30"/>
        <end position="179"/>
    </location>
</feature>
<sequence>MRLTLFTSILAASGIALSSMIIISQRSNAQTPTNSYFCGKSKDGVPTTFARTPAGDKIQIIRWEKKRIVGNYTPEDRCNIVSHNFQKASQDDVLNYITTGRSPNGYPVLCAAERYGEACSYILLTIVEKNDDTAKRVIENLAALGAVANGPVVQSFHSSGQPFIDMSKLLQVAPKEKSN</sequence>
<dbReference type="RefSeq" id="WP_208339422.1">
    <property type="nucleotide sequence ID" value="NZ_CAWQFN010000531.1"/>
</dbReference>
<protein>
    <submittedName>
        <fullName evidence="2">COP23 domain-containing protein</fullName>
    </submittedName>
</protein>
<feature type="signal peptide" evidence="1">
    <location>
        <begin position="1"/>
        <end position="29"/>
    </location>
</feature>
<evidence type="ECO:0000313" key="2">
    <source>
        <dbReference type="EMBL" id="MDR9898630.1"/>
    </source>
</evidence>
<reference evidence="3" key="1">
    <citation type="journal article" date="2021" name="Science">
        <title>Hunting the eagle killer: A cyanobacterial neurotoxin causes vacuolar myelinopathy.</title>
        <authorList>
            <person name="Breinlinger S."/>
            <person name="Phillips T.J."/>
            <person name="Haram B.N."/>
            <person name="Mares J."/>
            <person name="Martinez Yerena J.A."/>
            <person name="Hrouzek P."/>
            <person name="Sobotka R."/>
            <person name="Henderson W.M."/>
            <person name="Schmieder P."/>
            <person name="Williams S.M."/>
            <person name="Lauderdale J.D."/>
            <person name="Wilde H.D."/>
            <person name="Gerrin W."/>
            <person name="Kust A."/>
            <person name="Washington J.W."/>
            <person name="Wagner C."/>
            <person name="Geier B."/>
            <person name="Liebeke M."/>
            <person name="Enke H."/>
            <person name="Niedermeyer T.H.J."/>
            <person name="Wilde S.B."/>
        </authorList>
    </citation>
    <scope>NUCLEOTIDE SEQUENCE [LARGE SCALE GENOMIC DNA]</scope>
    <source>
        <strain evidence="3">Thurmond2011</strain>
    </source>
</reference>
<proteinExistence type="predicted"/>
<dbReference type="Pfam" id="PF14218">
    <property type="entry name" value="COP23"/>
    <property type="match status" value="1"/>
</dbReference>
<dbReference type="Proteomes" id="UP000667802">
    <property type="component" value="Unassembled WGS sequence"/>
</dbReference>
<accession>A0AAP5IBQ8</accession>
<keyword evidence="1" id="KW-0732">Signal</keyword>
<name>A0AAP5IBQ8_9CYAN</name>
<evidence type="ECO:0000313" key="3">
    <source>
        <dbReference type="Proteomes" id="UP000667802"/>
    </source>
</evidence>